<dbReference type="AlphaFoldDB" id="A0A1H3HNI6"/>
<reference evidence="2 3" key="1">
    <citation type="submission" date="2016-10" db="EMBL/GenBank/DDBJ databases">
        <authorList>
            <person name="de Groot N.N."/>
        </authorList>
    </citation>
    <scope>NUCLEOTIDE SEQUENCE [LARGE SCALE GENOMIC DNA]</scope>
    <source>
        <strain evidence="2 3">DSM 26880</strain>
    </source>
</reference>
<gene>
    <name evidence="2" type="ORF">SAMN05444340_10418</name>
</gene>
<dbReference type="EMBL" id="FNPF01000004">
    <property type="protein sequence ID" value="SDY16344.1"/>
    <property type="molecule type" value="Genomic_DNA"/>
</dbReference>
<dbReference type="InterPro" id="IPR018666">
    <property type="entry name" value="DUF2125"/>
</dbReference>
<evidence type="ECO:0000313" key="3">
    <source>
        <dbReference type="Proteomes" id="UP000199286"/>
    </source>
</evidence>
<keyword evidence="3" id="KW-1185">Reference proteome</keyword>
<dbReference type="RefSeq" id="WP_177177837.1">
    <property type="nucleotide sequence ID" value="NZ_FNPF01000004.1"/>
</dbReference>
<evidence type="ECO:0000256" key="1">
    <source>
        <dbReference type="SAM" id="SignalP"/>
    </source>
</evidence>
<dbReference type="STRING" id="321339.SAMN05444340_10418"/>
<keyword evidence="1" id="KW-0732">Signal</keyword>
<feature type="chain" id="PRO_5011552910" description="DUF2125 domain-containing protein" evidence="1">
    <location>
        <begin position="22"/>
        <end position="511"/>
    </location>
</feature>
<feature type="signal peptide" evidence="1">
    <location>
        <begin position="1"/>
        <end position="21"/>
    </location>
</feature>
<organism evidence="2 3">
    <name type="scientific">Citreimonas salinaria</name>
    <dbReference type="NCBI Taxonomy" id="321339"/>
    <lineage>
        <taxon>Bacteria</taxon>
        <taxon>Pseudomonadati</taxon>
        <taxon>Pseudomonadota</taxon>
        <taxon>Alphaproteobacteria</taxon>
        <taxon>Rhodobacterales</taxon>
        <taxon>Roseobacteraceae</taxon>
        <taxon>Citreimonas</taxon>
    </lineage>
</organism>
<accession>A0A1H3HNI6</accession>
<sequence>MSRLAGGTALALCALATSALADVTPQQVWDDLARYMRDFGYTVQADQSSSGDTLTVSNVTLSMEFDSGDGPEGEAGGGTVAVRMDEIVLRDRGDGSVAVEFPASMPIDMAFNDGEDVVELTVDYTHDGLEMVVSGVPDALVYDYTADSLKLEMTDLRVAGDAIGRDMGRLSVDMGQVSGQSTITRTEALTSAAQDMTLGEVRYDLAFDDPEDDTAGEYSGTLTGVEITGTSDIPRGVNLEDMAAAIAAGFGGTARLSHDGSENRFSVTEEGAETTGQTGSDEGAFEFEISGDRMRYSATTRGGRIALAGDEMPLPVTASLGEMEFSMSVPMQPSETPQDASLTLNLNELSVSEVIWNAFDPSGRLPRTPASFVLDIGAQVTPRVSLFDADAIEALDEQPPGELNTVTLRDLTLQAGGGELTGVGAFTFDNDDLETFNGMPRPEGTLELTVSGANALIDNLIAMGLMTDEDAMGARMMLSMFTVPGSEPDTATSTIQINERGHISANGQRIQ</sequence>
<protein>
    <recommendedName>
        <fullName evidence="4">DUF2125 domain-containing protein</fullName>
    </recommendedName>
</protein>
<dbReference type="Proteomes" id="UP000199286">
    <property type="component" value="Unassembled WGS sequence"/>
</dbReference>
<evidence type="ECO:0000313" key="2">
    <source>
        <dbReference type="EMBL" id="SDY16344.1"/>
    </source>
</evidence>
<name>A0A1H3HNI6_9RHOB</name>
<evidence type="ECO:0008006" key="4">
    <source>
        <dbReference type="Google" id="ProtNLM"/>
    </source>
</evidence>
<dbReference type="Pfam" id="PF09898">
    <property type="entry name" value="DUF2125"/>
    <property type="match status" value="1"/>
</dbReference>
<proteinExistence type="predicted"/>